<dbReference type="AlphaFoldDB" id="A0A1N6JJN1"/>
<evidence type="ECO:0000256" key="4">
    <source>
        <dbReference type="ARBA" id="ARBA00022723"/>
    </source>
</evidence>
<keyword evidence="2" id="KW-0004">4Fe-4S</keyword>
<evidence type="ECO:0000256" key="1">
    <source>
        <dbReference type="ARBA" id="ARBA00001966"/>
    </source>
</evidence>
<dbReference type="STRING" id="44575.SAMN05216419_10497"/>
<evidence type="ECO:0000313" key="8">
    <source>
        <dbReference type="Proteomes" id="UP000185062"/>
    </source>
</evidence>
<dbReference type="Proteomes" id="UP000185062">
    <property type="component" value="Unassembled WGS sequence"/>
</dbReference>
<dbReference type="InterPro" id="IPR013785">
    <property type="entry name" value="Aldolase_TIM"/>
</dbReference>
<dbReference type="PANTHER" id="PTHR43787">
    <property type="entry name" value="FEMO COFACTOR BIOSYNTHESIS PROTEIN NIFB-RELATED"/>
    <property type="match status" value="1"/>
</dbReference>
<protein>
    <submittedName>
        <fullName evidence="7">Wyosine [tRNA(Phe)-imidazoG37] synthetase, radical SAM superfamily</fullName>
    </submittedName>
</protein>
<accession>A0A1N6JJN1</accession>
<name>A0A1N6JJN1_9PROT</name>
<dbReference type="InterPro" id="IPR058240">
    <property type="entry name" value="rSAM_sf"/>
</dbReference>
<evidence type="ECO:0000256" key="6">
    <source>
        <dbReference type="ARBA" id="ARBA00023014"/>
    </source>
</evidence>
<keyword evidence="3" id="KW-0949">S-adenosyl-L-methionine</keyword>
<evidence type="ECO:0000313" key="7">
    <source>
        <dbReference type="EMBL" id="SIO44572.1"/>
    </source>
</evidence>
<dbReference type="PANTHER" id="PTHR43787:SF3">
    <property type="entry name" value="ARYLSULFATASE REGULATORY PROTEIN"/>
    <property type="match status" value="1"/>
</dbReference>
<dbReference type="CDD" id="cd01335">
    <property type="entry name" value="Radical_SAM"/>
    <property type="match status" value="1"/>
</dbReference>
<organism evidence="7 8">
    <name type="scientific">Nitrosomonas cryotolerans ATCC 49181</name>
    <dbReference type="NCBI Taxonomy" id="1131553"/>
    <lineage>
        <taxon>Bacteria</taxon>
        <taxon>Pseudomonadati</taxon>
        <taxon>Pseudomonadota</taxon>
        <taxon>Betaproteobacteria</taxon>
        <taxon>Nitrosomonadales</taxon>
        <taxon>Nitrosomonadaceae</taxon>
        <taxon>Nitrosomonas</taxon>
    </lineage>
</organism>
<dbReference type="EMBL" id="FSRO01000001">
    <property type="protein sequence ID" value="SIO44572.1"/>
    <property type="molecule type" value="Genomic_DNA"/>
</dbReference>
<proteinExistence type="predicted"/>
<dbReference type="GO" id="GO:0046872">
    <property type="term" value="F:metal ion binding"/>
    <property type="evidence" value="ECO:0007669"/>
    <property type="project" value="UniProtKB-KW"/>
</dbReference>
<dbReference type="GO" id="GO:0051539">
    <property type="term" value="F:4 iron, 4 sulfur cluster binding"/>
    <property type="evidence" value="ECO:0007669"/>
    <property type="project" value="UniProtKB-KW"/>
</dbReference>
<dbReference type="GO" id="GO:0003824">
    <property type="term" value="F:catalytic activity"/>
    <property type="evidence" value="ECO:0007669"/>
    <property type="project" value="InterPro"/>
</dbReference>
<dbReference type="SFLD" id="SFLDS00029">
    <property type="entry name" value="Radical_SAM"/>
    <property type="match status" value="1"/>
</dbReference>
<sequence length="301" mass="33517">MYNCNIAIYFREIVTLQPTSNLLNITDHSRDSVGMTYVYPVVSRRAGGVSVGINLNPNNACNWRCIYCQVPDLKRGTAPKIDLALLELELQTLLHELLHGSFMQKHVPLAARRINDIALSGNGEPTSAKEFEQVIALIAHVKSQLELPQDLKLVLITNGSLINRATVQAGLHHMARLNGEVWFKLDSITLEGRQRINNTHISLKQVNNHLRIAASLCPTWLQTCIFQINGTPPTDKESNAYLRFIARLLEDAVPIKGILLYGLARPSMQPEAPMLSKVSEAWMQSFAEKIKALGLAVKLNP</sequence>
<dbReference type="Gene3D" id="3.20.20.70">
    <property type="entry name" value="Aldolase class I"/>
    <property type="match status" value="1"/>
</dbReference>
<dbReference type="SUPFAM" id="SSF102114">
    <property type="entry name" value="Radical SAM enzymes"/>
    <property type="match status" value="1"/>
</dbReference>
<evidence type="ECO:0000256" key="5">
    <source>
        <dbReference type="ARBA" id="ARBA00023004"/>
    </source>
</evidence>
<dbReference type="InterPro" id="IPR007197">
    <property type="entry name" value="rSAM"/>
</dbReference>
<keyword evidence="4" id="KW-0479">Metal-binding</keyword>
<keyword evidence="8" id="KW-1185">Reference proteome</keyword>
<reference evidence="7 8" key="1">
    <citation type="submission" date="2016-12" db="EMBL/GenBank/DDBJ databases">
        <authorList>
            <person name="Song W.-J."/>
            <person name="Kurnit D.M."/>
        </authorList>
    </citation>
    <scope>NUCLEOTIDE SEQUENCE [LARGE SCALE GENOMIC DNA]</scope>
    <source>
        <strain evidence="7 8">ATCC 49181</strain>
    </source>
</reference>
<keyword evidence="6" id="KW-0411">Iron-sulfur</keyword>
<dbReference type="eggNOG" id="COG0731">
    <property type="taxonomic scope" value="Bacteria"/>
</dbReference>
<gene>
    <name evidence="7" type="ORF">SAMN02743940_2676</name>
</gene>
<keyword evidence="5" id="KW-0408">Iron</keyword>
<evidence type="ECO:0000256" key="3">
    <source>
        <dbReference type="ARBA" id="ARBA00022691"/>
    </source>
</evidence>
<evidence type="ECO:0000256" key="2">
    <source>
        <dbReference type="ARBA" id="ARBA00022485"/>
    </source>
</evidence>
<comment type="cofactor">
    <cofactor evidence="1">
        <name>[4Fe-4S] cluster</name>
        <dbReference type="ChEBI" id="CHEBI:49883"/>
    </cofactor>
</comment>